<dbReference type="PROSITE" id="PS00098">
    <property type="entry name" value="THIOLASE_1"/>
    <property type="match status" value="1"/>
</dbReference>
<dbReference type="InterPro" id="IPR020615">
    <property type="entry name" value="Thiolase_acyl_enz_int_AS"/>
</dbReference>
<dbReference type="InterPro" id="IPR020617">
    <property type="entry name" value="Thiolase_C"/>
</dbReference>
<keyword evidence="3 7" id="KW-0808">Transferase</keyword>
<dbReference type="CDD" id="cd00751">
    <property type="entry name" value="thiolase"/>
    <property type="match status" value="1"/>
</dbReference>
<dbReference type="SUPFAM" id="SSF53901">
    <property type="entry name" value="Thiolase-like"/>
    <property type="match status" value="2"/>
</dbReference>
<dbReference type="PROSITE" id="PS00737">
    <property type="entry name" value="THIOLASE_2"/>
    <property type="match status" value="1"/>
</dbReference>
<dbReference type="GO" id="GO:0005737">
    <property type="term" value="C:cytoplasm"/>
    <property type="evidence" value="ECO:0007669"/>
    <property type="project" value="UniProtKB-ARBA"/>
</dbReference>
<comment type="pathway">
    <text evidence="1">Lipid metabolism.</text>
</comment>
<organism evidence="10">
    <name type="scientific">Oscillatoriales cyanobacterium SpSt-418</name>
    <dbReference type="NCBI Taxonomy" id="2282169"/>
    <lineage>
        <taxon>Bacteria</taxon>
        <taxon>Bacillati</taxon>
        <taxon>Cyanobacteriota</taxon>
        <taxon>Cyanophyceae</taxon>
        <taxon>Oscillatoriophycideae</taxon>
        <taxon>Oscillatoriales</taxon>
    </lineage>
</organism>
<name>A0A7C3KG77_9CYAN</name>
<evidence type="ECO:0000256" key="7">
    <source>
        <dbReference type="RuleBase" id="RU003557"/>
    </source>
</evidence>
<feature type="domain" description="Thiolase C-terminal" evidence="9">
    <location>
        <begin position="273"/>
        <end position="393"/>
    </location>
</feature>
<feature type="active site" description="Acyl-thioester intermediate" evidence="6">
    <location>
        <position position="95"/>
    </location>
</feature>
<evidence type="ECO:0000256" key="6">
    <source>
        <dbReference type="PIRSR" id="PIRSR000429-1"/>
    </source>
</evidence>
<dbReference type="InterPro" id="IPR020610">
    <property type="entry name" value="Thiolase_AS"/>
</dbReference>
<protein>
    <recommendedName>
        <fullName evidence="5">acetyl-CoA C-acyltransferase</fullName>
        <ecNumber evidence="5">2.3.1.16</ecNumber>
    </recommendedName>
</protein>
<evidence type="ECO:0000259" key="9">
    <source>
        <dbReference type="Pfam" id="PF02803"/>
    </source>
</evidence>
<evidence type="ECO:0000256" key="2">
    <source>
        <dbReference type="ARBA" id="ARBA00010982"/>
    </source>
</evidence>
<gene>
    <name evidence="10" type="ORF">ENR64_21370</name>
</gene>
<dbReference type="EC" id="2.3.1.16" evidence="5"/>
<comment type="similarity">
    <text evidence="2 7">Belongs to the thiolase-like superfamily. Thiolase family.</text>
</comment>
<sequence>MKEVNQTAYIVSSVRTAVGKAPRGTLNTTRPEDMAAAVLRGALEQVPELTANDVEDVVMGCAMPEAEQGFNLGRLAALRAGLPDHVSGCTVNRLCASGLQAIAMATQAIAWGQADVMLAGGTESMSLIPMGGYHFLPDPQLWTDMPASYLPMGLTAEKVAEQFQIDRADQDAFALRSHQRALAAIAAGRFKDEIIPLTVRRTHYVDGKSAVEEIRFDTDEGPRSDTNLEALGQLKPVFRLDGTVTAGTSSQMSDGSAATLLISETRMRELGIQPLGRLLGYAVTGVAPEVMGIGPIAAVPKVLDQVGLTLADIGLIELNEAFAAQSLAVIRELGLNQEIVNVNGGAIALGHPLGCSGAKLTATLLHEMKRRGVRYGLVTMCVGGGMGAAGVFENLRM</sequence>
<dbReference type="InterPro" id="IPR050215">
    <property type="entry name" value="Thiolase-like_sf_Thiolase"/>
</dbReference>
<dbReference type="InterPro" id="IPR020613">
    <property type="entry name" value="Thiolase_CS"/>
</dbReference>
<evidence type="ECO:0000256" key="1">
    <source>
        <dbReference type="ARBA" id="ARBA00005189"/>
    </source>
</evidence>
<dbReference type="PIRSF" id="PIRSF000429">
    <property type="entry name" value="Ac-CoA_Ac_transf"/>
    <property type="match status" value="1"/>
</dbReference>
<dbReference type="NCBIfam" id="TIGR01930">
    <property type="entry name" value="AcCoA-C-Actrans"/>
    <property type="match status" value="1"/>
</dbReference>
<keyword evidence="4 7" id="KW-0012">Acyltransferase</keyword>
<feature type="domain" description="Thiolase N-terminal" evidence="8">
    <location>
        <begin position="9"/>
        <end position="264"/>
    </location>
</feature>
<evidence type="ECO:0000256" key="3">
    <source>
        <dbReference type="ARBA" id="ARBA00022679"/>
    </source>
</evidence>
<accession>A0A7C3KG77</accession>
<feature type="active site" description="Proton acceptor" evidence="6">
    <location>
        <position position="381"/>
    </location>
</feature>
<comment type="caution">
    <text evidence="10">The sequence shown here is derived from an EMBL/GenBank/DDBJ whole genome shotgun (WGS) entry which is preliminary data.</text>
</comment>
<dbReference type="GO" id="GO:0003988">
    <property type="term" value="F:acetyl-CoA C-acyltransferase activity"/>
    <property type="evidence" value="ECO:0007669"/>
    <property type="project" value="UniProtKB-EC"/>
</dbReference>
<dbReference type="FunFam" id="3.40.47.10:FF:000010">
    <property type="entry name" value="Acetyl-CoA acetyltransferase (Thiolase)"/>
    <property type="match status" value="1"/>
</dbReference>
<evidence type="ECO:0000256" key="4">
    <source>
        <dbReference type="ARBA" id="ARBA00023315"/>
    </source>
</evidence>
<dbReference type="AlphaFoldDB" id="A0A7C3KG77"/>
<dbReference type="InterPro" id="IPR016039">
    <property type="entry name" value="Thiolase-like"/>
</dbReference>
<dbReference type="InterPro" id="IPR020616">
    <property type="entry name" value="Thiolase_N"/>
</dbReference>
<feature type="active site" description="Proton acceptor" evidence="6">
    <location>
        <position position="351"/>
    </location>
</feature>
<evidence type="ECO:0000256" key="5">
    <source>
        <dbReference type="ARBA" id="ARBA00024073"/>
    </source>
</evidence>
<dbReference type="EMBL" id="DSRU01000307">
    <property type="protein sequence ID" value="HFN00245.1"/>
    <property type="molecule type" value="Genomic_DNA"/>
</dbReference>
<dbReference type="Gene3D" id="3.40.47.10">
    <property type="match status" value="1"/>
</dbReference>
<dbReference type="InterPro" id="IPR002155">
    <property type="entry name" value="Thiolase"/>
</dbReference>
<dbReference type="GO" id="GO:0010124">
    <property type="term" value="P:phenylacetate catabolic process"/>
    <property type="evidence" value="ECO:0007669"/>
    <property type="project" value="TreeGrafter"/>
</dbReference>
<dbReference type="PANTHER" id="PTHR43853">
    <property type="entry name" value="3-KETOACYL-COA THIOLASE, PEROXISOMAL"/>
    <property type="match status" value="1"/>
</dbReference>
<evidence type="ECO:0000259" key="8">
    <source>
        <dbReference type="Pfam" id="PF00108"/>
    </source>
</evidence>
<proteinExistence type="inferred from homology"/>
<dbReference type="Pfam" id="PF00108">
    <property type="entry name" value="Thiolase_N"/>
    <property type="match status" value="1"/>
</dbReference>
<evidence type="ECO:0000313" key="10">
    <source>
        <dbReference type="EMBL" id="HFN00245.1"/>
    </source>
</evidence>
<reference evidence="10" key="1">
    <citation type="journal article" date="2020" name="mSystems">
        <title>Genome- and Community-Level Interaction Insights into Carbon Utilization and Element Cycling Functions of Hydrothermarchaeota in Hydrothermal Sediment.</title>
        <authorList>
            <person name="Zhou Z."/>
            <person name="Liu Y."/>
            <person name="Xu W."/>
            <person name="Pan J."/>
            <person name="Luo Z.H."/>
            <person name="Li M."/>
        </authorList>
    </citation>
    <scope>NUCLEOTIDE SEQUENCE [LARGE SCALE GENOMIC DNA]</scope>
    <source>
        <strain evidence="10">SpSt-418</strain>
    </source>
</reference>
<dbReference type="PANTHER" id="PTHR43853:SF21">
    <property type="entry name" value="STEROID 3-KETOACYL-COA THIOLASE"/>
    <property type="match status" value="1"/>
</dbReference>
<dbReference type="PROSITE" id="PS00099">
    <property type="entry name" value="THIOLASE_3"/>
    <property type="match status" value="1"/>
</dbReference>
<dbReference type="Pfam" id="PF02803">
    <property type="entry name" value="Thiolase_C"/>
    <property type="match status" value="1"/>
</dbReference>
<dbReference type="GO" id="GO:0006635">
    <property type="term" value="P:fatty acid beta-oxidation"/>
    <property type="evidence" value="ECO:0007669"/>
    <property type="project" value="TreeGrafter"/>
</dbReference>